<dbReference type="PROSITE" id="PS50929">
    <property type="entry name" value="ABC_TM1F"/>
    <property type="match status" value="1"/>
</dbReference>
<keyword evidence="6" id="KW-0547">Nucleotide-binding</keyword>
<comment type="caution">
    <text evidence="13">The sequence shown here is derived from an EMBL/GenBank/DDBJ whole genome shotgun (WGS) entry which is preliminary data.</text>
</comment>
<dbReference type="NCBIfam" id="NF008379">
    <property type="entry name" value="PRK11174.1"/>
    <property type="match status" value="1"/>
</dbReference>
<gene>
    <name evidence="13" type="primary">cydD</name>
    <name evidence="13" type="ORF">FCL40_09615</name>
</gene>
<dbReference type="PROSITE" id="PS50893">
    <property type="entry name" value="ABC_TRANSPORTER_2"/>
    <property type="match status" value="1"/>
</dbReference>
<dbReference type="SUPFAM" id="SSF52540">
    <property type="entry name" value="P-loop containing nucleoside triphosphate hydrolases"/>
    <property type="match status" value="1"/>
</dbReference>
<dbReference type="InterPro" id="IPR017871">
    <property type="entry name" value="ABC_transporter-like_CS"/>
</dbReference>
<evidence type="ECO:0000256" key="2">
    <source>
        <dbReference type="ARBA" id="ARBA00022448"/>
    </source>
</evidence>
<dbReference type="GO" id="GO:0005886">
    <property type="term" value="C:plasma membrane"/>
    <property type="evidence" value="ECO:0007669"/>
    <property type="project" value="UniProtKB-SubCell"/>
</dbReference>
<evidence type="ECO:0000256" key="1">
    <source>
        <dbReference type="ARBA" id="ARBA00004429"/>
    </source>
</evidence>
<dbReference type="PROSITE" id="PS00211">
    <property type="entry name" value="ABC_TRANSPORTER_1"/>
    <property type="match status" value="1"/>
</dbReference>
<evidence type="ECO:0000259" key="12">
    <source>
        <dbReference type="PROSITE" id="PS50929"/>
    </source>
</evidence>
<evidence type="ECO:0000256" key="4">
    <source>
        <dbReference type="ARBA" id="ARBA00022519"/>
    </source>
</evidence>
<keyword evidence="8 10" id="KW-1133">Transmembrane helix</keyword>
<dbReference type="Gene3D" id="1.20.1560.10">
    <property type="entry name" value="ABC transporter type 1, transmembrane domain"/>
    <property type="match status" value="1"/>
</dbReference>
<feature type="transmembrane region" description="Helical" evidence="10">
    <location>
        <begin position="144"/>
        <end position="161"/>
    </location>
</feature>
<evidence type="ECO:0000256" key="5">
    <source>
        <dbReference type="ARBA" id="ARBA00022692"/>
    </source>
</evidence>
<dbReference type="NCBIfam" id="TIGR02857">
    <property type="entry name" value="CydD"/>
    <property type="match status" value="1"/>
</dbReference>
<dbReference type="Proteomes" id="UP000305674">
    <property type="component" value="Unassembled WGS sequence"/>
</dbReference>
<keyword evidence="9 10" id="KW-0472">Membrane</keyword>
<feature type="transmembrane region" description="Helical" evidence="10">
    <location>
        <begin position="21"/>
        <end position="44"/>
    </location>
</feature>
<evidence type="ECO:0000256" key="3">
    <source>
        <dbReference type="ARBA" id="ARBA00022475"/>
    </source>
</evidence>
<evidence type="ECO:0000256" key="7">
    <source>
        <dbReference type="ARBA" id="ARBA00022840"/>
    </source>
</evidence>
<keyword evidence="14" id="KW-1185">Reference proteome</keyword>
<dbReference type="Pfam" id="PF00005">
    <property type="entry name" value="ABC_tran"/>
    <property type="match status" value="1"/>
</dbReference>
<dbReference type="InterPro" id="IPR036640">
    <property type="entry name" value="ABC1_TM_sf"/>
</dbReference>
<dbReference type="SUPFAM" id="SSF90123">
    <property type="entry name" value="ABC transporter transmembrane region"/>
    <property type="match status" value="1"/>
</dbReference>
<organism evidence="13 14">
    <name type="scientific">Ferrimonas sediminicola</name>
    <dbReference type="NCBI Taxonomy" id="2569538"/>
    <lineage>
        <taxon>Bacteria</taxon>
        <taxon>Pseudomonadati</taxon>
        <taxon>Pseudomonadota</taxon>
        <taxon>Gammaproteobacteria</taxon>
        <taxon>Alteromonadales</taxon>
        <taxon>Ferrimonadaceae</taxon>
        <taxon>Ferrimonas</taxon>
    </lineage>
</organism>
<dbReference type="SMART" id="SM00382">
    <property type="entry name" value="AAA"/>
    <property type="match status" value="1"/>
</dbReference>
<dbReference type="Pfam" id="PF00664">
    <property type="entry name" value="ABC_membrane"/>
    <property type="match status" value="1"/>
</dbReference>
<dbReference type="InterPro" id="IPR011527">
    <property type="entry name" value="ABC1_TM_dom"/>
</dbReference>
<evidence type="ECO:0000256" key="10">
    <source>
        <dbReference type="SAM" id="Phobius"/>
    </source>
</evidence>
<evidence type="ECO:0000313" key="13">
    <source>
        <dbReference type="EMBL" id="TKB48890.1"/>
    </source>
</evidence>
<evidence type="ECO:0000259" key="11">
    <source>
        <dbReference type="PROSITE" id="PS50893"/>
    </source>
</evidence>
<feature type="domain" description="ABC transmembrane type-1" evidence="12">
    <location>
        <begin position="26"/>
        <end position="316"/>
    </location>
</feature>
<dbReference type="GO" id="GO:0016887">
    <property type="term" value="F:ATP hydrolysis activity"/>
    <property type="evidence" value="ECO:0007669"/>
    <property type="project" value="InterPro"/>
</dbReference>
<dbReference type="InterPro" id="IPR027417">
    <property type="entry name" value="P-loop_NTPase"/>
</dbReference>
<keyword evidence="4" id="KW-0997">Cell inner membrane</keyword>
<dbReference type="FunFam" id="1.20.1560.10:FF:000039">
    <property type="entry name" value="Cysteine/glutathione ABC transporter permease/ATP-binding protein CydD"/>
    <property type="match status" value="1"/>
</dbReference>
<dbReference type="InterPro" id="IPR003439">
    <property type="entry name" value="ABC_transporter-like_ATP-bd"/>
</dbReference>
<keyword evidence="3" id="KW-1003">Cell membrane</keyword>
<evidence type="ECO:0000256" key="6">
    <source>
        <dbReference type="ARBA" id="ARBA00022741"/>
    </source>
</evidence>
<dbReference type="Gene3D" id="3.40.50.300">
    <property type="entry name" value="P-loop containing nucleotide triphosphate hydrolases"/>
    <property type="match status" value="1"/>
</dbReference>
<evidence type="ECO:0000256" key="8">
    <source>
        <dbReference type="ARBA" id="ARBA00022989"/>
    </source>
</evidence>
<dbReference type="GO" id="GO:0034040">
    <property type="term" value="F:ATPase-coupled lipid transmembrane transporter activity"/>
    <property type="evidence" value="ECO:0007669"/>
    <property type="project" value="TreeGrafter"/>
</dbReference>
<dbReference type="AlphaFoldDB" id="A0A4U1BEX0"/>
<evidence type="ECO:0000313" key="14">
    <source>
        <dbReference type="Proteomes" id="UP000305674"/>
    </source>
</evidence>
<dbReference type="PANTHER" id="PTHR24221">
    <property type="entry name" value="ATP-BINDING CASSETTE SUB-FAMILY B"/>
    <property type="match status" value="1"/>
</dbReference>
<dbReference type="EMBL" id="SWCI01000005">
    <property type="protein sequence ID" value="TKB48890.1"/>
    <property type="molecule type" value="Genomic_DNA"/>
</dbReference>
<dbReference type="OrthoDB" id="9806127at2"/>
<protein>
    <submittedName>
        <fullName evidence="13">Cysteine/glutathione ABC transporter permease/ATP-binding protein CydD</fullName>
    </submittedName>
</protein>
<keyword evidence="7 13" id="KW-0067">ATP-binding</keyword>
<proteinExistence type="predicted"/>
<sequence>MDKALQRHLTRWLRNAAKPARGWLMLTLGCGLAAGLAIIGQAWVLAELLHQLIIEEVAREQLTQPFLLLAALIAVKSLALAGRERFSFNIGALVRQNTRAAILDKMERLGSAYTGSRAQGAWTTMLLEQTEQIQEFFAKYLPQMMLAGMIPLLILVLLFPINWVAGLILLGTAPLTVLFMAIIGMGAADANKRNFQALGRLSGIFLDRLRGISTVRQFAAVDAQARSLHQASDEFRQRTMEVLRLAFLSSAVLEFFAAISIALVAVYFGFSYLGHLDFGHYGTGITLFTGFLVLLLAPEFYQPLRDLGAFYHAKAQALGAAESIVEFLEQPEPEAATQGVLTRREPIALRAEALVVTAADGTPLTRPVSFTLASGRKLGLVGPSGAGKSSILKALMGLLPYQGSLTVNGTEVRELARDHWMGHYSWLGQNPALVHGSVRDNLLLGHPEITGEQLTHACALAHLDEALALFPAGLDHRVGDRNSGLSVGQAQRLALARALLKDAPLLLLDEPTASLDHRSETLVMDGLRQHWRQKSVVLVSHRRQALEELDQVLEILPREADHE</sequence>
<dbReference type="GO" id="GO:0005524">
    <property type="term" value="F:ATP binding"/>
    <property type="evidence" value="ECO:0007669"/>
    <property type="project" value="UniProtKB-KW"/>
</dbReference>
<keyword evidence="2" id="KW-0813">Transport</keyword>
<feature type="domain" description="ABC transporter" evidence="11">
    <location>
        <begin position="349"/>
        <end position="563"/>
    </location>
</feature>
<dbReference type="CDD" id="cd18584">
    <property type="entry name" value="ABC_6TM_AarD_CydD"/>
    <property type="match status" value="1"/>
</dbReference>
<reference evidence="13 14" key="1">
    <citation type="submission" date="2019-04" db="EMBL/GenBank/DDBJ databases">
        <authorList>
            <person name="Hwang J.C."/>
        </authorList>
    </citation>
    <scope>NUCLEOTIDE SEQUENCE [LARGE SCALE GENOMIC DNA]</scope>
    <source>
        <strain evidence="13 14">IMCC35001</strain>
    </source>
</reference>
<dbReference type="GO" id="GO:0140359">
    <property type="term" value="F:ABC-type transporter activity"/>
    <property type="evidence" value="ECO:0007669"/>
    <property type="project" value="InterPro"/>
</dbReference>
<keyword evidence="5 10" id="KW-0812">Transmembrane</keyword>
<name>A0A4U1BEX0_9GAMM</name>
<accession>A0A4U1BEX0</accession>
<dbReference type="PANTHER" id="PTHR24221:SF261">
    <property type="entry name" value="GLUTATHIONE_L-CYSTEINE TRANSPORT SYSTEM ATP-BINDING_PERMEASE PROTEIN CYDD"/>
    <property type="match status" value="1"/>
</dbReference>
<comment type="subcellular location">
    <subcellularLocation>
        <location evidence="1">Cell inner membrane</location>
        <topology evidence="1">Multi-pass membrane protein</topology>
    </subcellularLocation>
</comment>
<dbReference type="InterPro" id="IPR014216">
    <property type="entry name" value="ABC_transptr_CydD"/>
</dbReference>
<dbReference type="RefSeq" id="WP_136853084.1">
    <property type="nucleotide sequence ID" value="NZ_SWCI01000005.1"/>
</dbReference>
<feature type="transmembrane region" description="Helical" evidence="10">
    <location>
        <begin position="245"/>
        <end position="272"/>
    </location>
</feature>
<feature type="transmembrane region" description="Helical" evidence="10">
    <location>
        <begin position="167"/>
        <end position="188"/>
    </location>
</feature>
<dbReference type="InterPro" id="IPR003593">
    <property type="entry name" value="AAA+_ATPase"/>
</dbReference>
<feature type="transmembrane region" description="Helical" evidence="10">
    <location>
        <begin position="278"/>
        <end position="297"/>
    </location>
</feature>
<feature type="transmembrane region" description="Helical" evidence="10">
    <location>
        <begin position="64"/>
        <end position="81"/>
    </location>
</feature>
<dbReference type="GO" id="GO:0042883">
    <property type="term" value="P:cysteine transport"/>
    <property type="evidence" value="ECO:0007669"/>
    <property type="project" value="InterPro"/>
</dbReference>
<dbReference type="InterPro" id="IPR039421">
    <property type="entry name" value="Type_1_exporter"/>
</dbReference>
<evidence type="ECO:0000256" key="9">
    <source>
        <dbReference type="ARBA" id="ARBA00023136"/>
    </source>
</evidence>